<dbReference type="AlphaFoldDB" id="A0A126UZD8"/>
<dbReference type="SUPFAM" id="SSF46689">
    <property type="entry name" value="Homeodomain-like"/>
    <property type="match status" value="1"/>
</dbReference>
<dbReference type="RefSeq" id="WP_039001831.1">
    <property type="nucleotide sequence ID" value="NZ_CP014327.1"/>
</dbReference>
<gene>
    <name evidence="1" type="ORF">RC74_08340</name>
</gene>
<accession>A0A126UZD8</accession>
<protein>
    <recommendedName>
        <fullName evidence="3">HTH tetR-type domain-containing protein</fullName>
    </recommendedName>
</protein>
<dbReference type="KEGG" id="hat:RC74_08340"/>
<dbReference type="Proteomes" id="UP000070371">
    <property type="component" value="Chromosome"/>
</dbReference>
<evidence type="ECO:0000313" key="2">
    <source>
        <dbReference type="Proteomes" id="UP000070371"/>
    </source>
</evidence>
<dbReference type="EMBL" id="CP014327">
    <property type="protein sequence ID" value="AML51257.1"/>
    <property type="molecule type" value="Genomic_DNA"/>
</dbReference>
<dbReference type="InterPro" id="IPR009057">
    <property type="entry name" value="Homeodomain-like_sf"/>
</dbReference>
<dbReference type="Gene3D" id="1.10.357.10">
    <property type="entry name" value="Tetracycline Repressor, domain 2"/>
    <property type="match status" value="1"/>
</dbReference>
<proteinExistence type="predicted"/>
<dbReference type="STRING" id="1579316.RC74_08340"/>
<evidence type="ECO:0008006" key="3">
    <source>
        <dbReference type="Google" id="ProtNLM"/>
    </source>
</evidence>
<organism evidence="1 2">
    <name type="scientific">Falsihalocynthiibacter arcticus</name>
    <dbReference type="NCBI Taxonomy" id="1579316"/>
    <lineage>
        <taxon>Bacteria</taxon>
        <taxon>Pseudomonadati</taxon>
        <taxon>Pseudomonadota</taxon>
        <taxon>Alphaproteobacteria</taxon>
        <taxon>Rhodobacterales</taxon>
        <taxon>Roseobacteraceae</taxon>
        <taxon>Falsihalocynthiibacter</taxon>
    </lineage>
</organism>
<reference evidence="1 2" key="1">
    <citation type="submission" date="2016-02" db="EMBL/GenBank/DDBJ databases">
        <title>Complete genome sequence of Halocynthiibacter arcticus PAMC 20958t from arctic marine sediment.</title>
        <authorList>
            <person name="Lee Y.M."/>
            <person name="Baek K."/>
            <person name="Lee H.K."/>
            <person name="Shin S.C."/>
        </authorList>
    </citation>
    <scope>NUCLEOTIDE SEQUENCE [LARGE SCALE GENOMIC DNA]</scope>
    <source>
        <strain evidence="1">PAMC 20958</strain>
    </source>
</reference>
<name>A0A126UZD8_9RHOB</name>
<evidence type="ECO:0000313" key="1">
    <source>
        <dbReference type="EMBL" id="AML51257.1"/>
    </source>
</evidence>
<dbReference type="OrthoDB" id="3218408at2"/>
<keyword evidence="2" id="KW-1185">Reference proteome</keyword>
<sequence length="185" mass="20377">MAQTSKRLTSEDWLVLGLYSLTTSGPQALRAERLARDIGATKGSFYWHFKDVADFKTALLQYWERSTTQHPEPENSSTPAERLLALANTQESASAPNALFANAELAMRAWAREDQMAQETLARVDQSRINDLAEILADLDLTNPDFPRAIYATMIGLKALSTGNFDQDRSALTSLLAAIVALAES</sequence>